<feature type="compositionally biased region" description="Low complexity" evidence="1">
    <location>
        <begin position="905"/>
        <end position="914"/>
    </location>
</feature>
<dbReference type="Proteomes" id="UP000076858">
    <property type="component" value="Unassembled WGS sequence"/>
</dbReference>
<proteinExistence type="predicted"/>
<feature type="compositionally biased region" description="Basic and acidic residues" evidence="1">
    <location>
        <begin position="840"/>
        <end position="855"/>
    </location>
</feature>
<feature type="compositionally biased region" description="Basic residues" evidence="1">
    <location>
        <begin position="799"/>
        <end position="810"/>
    </location>
</feature>
<feature type="compositionally biased region" description="Basic and acidic residues" evidence="1">
    <location>
        <begin position="931"/>
        <end position="949"/>
    </location>
</feature>
<dbReference type="Pfam" id="PF15236">
    <property type="entry name" value="CCDC66"/>
    <property type="match status" value="1"/>
</dbReference>
<evidence type="ECO:0000256" key="1">
    <source>
        <dbReference type="SAM" id="MobiDB-lite"/>
    </source>
</evidence>
<feature type="compositionally biased region" description="Basic and acidic residues" evidence="1">
    <location>
        <begin position="869"/>
        <end position="882"/>
    </location>
</feature>
<dbReference type="GO" id="GO:0060271">
    <property type="term" value="P:cilium assembly"/>
    <property type="evidence" value="ECO:0007669"/>
    <property type="project" value="TreeGrafter"/>
</dbReference>
<keyword evidence="2" id="KW-0812">Transmembrane</keyword>
<feature type="compositionally biased region" description="Basic residues" evidence="1">
    <location>
        <begin position="1057"/>
        <end position="1066"/>
    </location>
</feature>
<feature type="domain" description="CCDC66" evidence="3">
    <location>
        <begin position="240"/>
        <end position="358"/>
    </location>
</feature>
<dbReference type="GO" id="GO:0005929">
    <property type="term" value="C:cilium"/>
    <property type="evidence" value="ECO:0007669"/>
    <property type="project" value="TreeGrafter"/>
</dbReference>
<dbReference type="InterPro" id="IPR040467">
    <property type="entry name" value="CCDC66_dom"/>
</dbReference>
<feature type="compositionally biased region" description="Basic and acidic residues" evidence="1">
    <location>
        <begin position="44"/>
        <end position="60"/>
    </location>
</feature>
<feature type="region of interest" description="Disordered" evidence="1">
    <location>
        <begin position="126"/>
        <end position="145"/>
    </location>
</feature>
<reference evidence="4 5" key="1">
    <citation type="submission" date="2016-03" db="EMBL/GenBank/DDBJ databases">
        <title>EvidentialGene: Evidence-directed Construction of Genes on Genomes.</title>
        <authorList>
            <person name="Gilbert D.G."/>
            <person name="Choi J.-H."/>
            <person name="Mockaitis K."/>
            <person name="Colbourne J."/>
            <person name="Pfrender M."/>
        </authorList>
    </citation>
    <scope>NUCLEOTIDE SEQUENCE [LARGE SCALE GENOMIC DNA]</scope>
    <source>
        <strain evidence="4 5">Xinb3</strain>
        <tissue evidence="4">Complete organism</tissue>
    </source>
</reference>
<keyword evidence="2" id="KW-1133">Transmembrane helix</keyword>
<dbReference type="GO" id="GO:0005874">
    <property type="term" value="C:microtubule"/>
    <property type="evidence" value="ECO:0007669"/>
    <property type="project" value="TreeGrafter"/>
</dbReference>
<feature type="compositionally biased region" description="Basic and acidic residues" evidence="1">
    <location>
        <begin position="984"/>
        <end position="1005"/>
    </location>
</feature>
<dbReference type="InterPro" id="IPR039183">
    <property type="entry name" value="CCD66"/>
</dbReference>
<feature type="region of interest" description="Disordered" evidence="1">
    <location>
        <begin position="869"/>
        <end position="955"/>
    </location>
</feature>
<dbReference type="OrthoDB" id="6381830at2759"/>
<dbReference type="PANTHER" id="PTHR22736:SF2">
    <property type="entry name" value="COILED-COIL DOMAIN-CONTAINING PROTEIN 66"/>
    <property type="match status" value="1"/>
</dbReference>
<evidence type="ECO:0000259" key="3">
    <source>
        <dbReference type="Pfam" id="PF15236"/>
    </source>
</evidence>
<name>A0A164KRD3_9CRUS</name>
<feature type="region of interest" description="Disordered" evidence="1">
    <location>
        <begin position="343"/>
        <end position="407"/>
    </location>
</feature>
<dbReference type="STRING" id="35525.A0A164KRD3"/>
<dbReference type="PANTHER" id="PTHR22736">
    <property type="entry name" value="COILED-COIL DOMAIN-CONTAINING PROTEIN 66"/>
    <property type="match status" value="1"/>
</dbReference>
<comment type="caution">
    <text evidence="4">The sequence shown here is derived from an EMBL/GenBank/DDBJ whole genome shotgun (WGS) entry which is preliminary data.</text>
</comment>
<dbReference type="AlphaFoldDB" id="A0A164KRD3"/>
<organism evidence="4 5">
    <name type="scientific">Daphnia magna</name>
    <dbReference type="NCBI Taxonomy" id="35525"/>
    <lineage>
        <taxon>Eukaryota</taxon>
        <taxon>Metazoa</taxon>
        <taxon>Ecdysozoa</taxon>
        <taxon>Arthropoda</taxon>
        <taxon>Crustacea</taxon>
        <taxon>Branchiopoda</taxon>
        <taxon>Diplostraca</taxon>
        <taxon>Cladocera</taxon>
        <taxon>Anomopoda</taxon>
        <taxon>Daphniidae</taxon>
        <taxon>Daphnia</taxon>
    </lineage>
</organism>
<evidence type="ECO:0000256" key="2">
    <source>
        <dbReference type="SAM" id="Phobius"/>
    </source>
</evidence>
<gene>
    <name evidence="4" type="ORF">APZ42_033657</name>
</gene>
<feature type="region of interest" description="Disordered" evidence="1">
    <location>
        <begin position="984"/>
        <end position="1017"/>
    </location>
</feature>
<feature type="region of interest" description="Disordered" evidence="1">
    <location>
        <begin position="789"/>
        <end position="855"/>
    </location>
</feature>
<evidence type="ECO:0000313" key="5">
    <source>
        <dbReference type="Proteomes" id="UP000076858"/>
    </source>
</evidence>
<feature type="region of interest" description="Disordered" evidence="1">
    <location>
        <begin position="1042"/>
        <end position="1066"/>
    </location>
</feature>
<evidence type="ECO:0000313" key="4">
    <source>
        <dbReference type="EMBL" id="KZS03475.1"/>
    </source>
</evidence>
<dbReference type="GO" id="GO:0008017">
    <property type="term" value="F:microtubule binding"/>
    <property type="evidence" value="ECO:0007669"/>
    <property type="project" value="TreeGrafter"/>
</dbReference>
<keyword evidence="2" id="KW-0472">Membrane</keyword>
<protein>
    <recommendedName>
        <fullName evidence="3">CCDC66 domain-containing protein</fullName>
    </recommendedName>
</protein>
<keyword evidence="5" id="KW-1185">Reference proteome</keyword>
<dbReference type="EMBL" id="LRGB01003257">
    <property type="protein sequence ID" value="KZS03475.1"/>
    <property type="molecule type" value="Genomic_DNA"/>
</dbReference>
<feature type="region of interest" description="Disordered" evidence="1">
    <location>
        <begin position="25"/>
        <end position="108"/>
    </location>
</feature>
<accession>A0A164KRD3</accession>
<feature type="transmembrane region" description="Helical" evidence="2">
    <location>
        <begin position="761"/>
        <end position="780"/>
    </location>
</feature>
<sequence length="1066" mass="120278">MEKPSLMELKRQQWAREREEAKIDWCPWGRPGCGAPLKWQRTSARSDSRLTPADNKKDDNYLPPLNWSTHQHEPLQAPATAPPLPPPRGSKRHVSHPVTDGETSGYQSDNHFIDPSVNYHLRPRHQQSSPREHNVTCLPPHSPSVIKHSAKEHLDSDHHDGSNGISARADHKFLERKKWVQDGTVPYDLYPECLPQIYDRSTPPRWVARPMNTFAQTEFHTSGDSPNISHRAIQHCATNAAPSFLRGQNVVVDVAELAERERKRAKANELQRVLLQQLAEKENQKLLERKRQQEEEERQEQELRRHLEAERRQIEEEQRRIQEKKEAEERRLEAVKEAIAGAQQNALAEKQARRRNLQNRSIPPADNDPPTAVDRSSLTSTVRSEERSTSAQPQNEPIELRHAILTPRLPLQEKRTLTRSSVDAEVQTDQHPQVTCRCENNPRSRQFRQRIAATTEDSTVERPATRMSMIAIKSQTSTSTANRPLWGAHKTNAKYQSQTEKDPRFLQRRRERLRRRQKLLLEKQLHGSWPSSENSGGTAVPHERYYEALQAAAVSRYYKKAPAINTHHSHGKSIGANQSDVELIQPIQPTPVPLPSVAPTRSQSRLMSSPPVPAVLKKIQMSNGDTASGDKHEWDNYDSADQVVKIDKDFENLQIKEQRICTEQDKQDLLYRLSILKQAIEYLSNFTSILSITCSLIRFLPNPKRTAVAAVPTRKRTLPAPTVMLYPNKEHKWPPGSTVSPDQLKPAVKLAIVSEGIVQQYAVPVGGVLLLAILVFTFGFKTVAEPTFDRSTGSEEKKKKQVKPKTKVKKANVSVSPELTGDFKKTSTPAQPKSPAKTAVKKESPKKTAKTEQTKKAEVEIVKLEKKSGEVQQKKKEAKPADFDEGDWVQAVSKKDKKKKPADGSSANASSANSPTHEAGKKADKKKKESVKKNEENKSNEIPIEKIENDAATVQEPEVKAVTEAVVVAAPVVVEIESVKLVKKEEEKANKKVTAETTTDKKEKNNNNANNANSKKVEKVKAEIVVEKIKETVEKVTDATPHAIVNVSEDTWQENKSKKKKKARRD</sequence>